<dbReference type="RefSeq" id="WP_091618859.1">
    <property type="nucleotide sequence ID" value="NZ_FOEF01000009.1"/>
</dbReference>
<dbReference type="STRING" id="394193.SAMN04489732_109145"/>
<comment type="similarity">
    <text evidence="1">Belongs to the glycosyl hydrolase 25 family.</text>
</comment>
<dbReference type="GO" id="GO:0016052">
    <property type="term" value="P:carbohydrate catabolic process"/>
    <property type="evidence" value="ECO:0007669"/>
    <property type="project" value="TreeGrafter"/>
</dbReference>
<dbReference type="GO" id="GO:0009253">
    <property type="term" value="P:peptidoglycan catabolic process"/>
    <property type="evidence" value="ECO:0007669"/>
    <property type="project" value="InterPro"/>
</dbReference>
<evidence type="ECO:0000313" key="2">
    <source>
        <dbReference type="EMBL" id="SEP43961.1"/>
    </source>
</evidence>
<dbReference type="PANTHER" id="PTHR34135">
    <property type="entry name" value="LYSOZYME"/>
    <property type="match status" value="1"/>
</dbReference>
<dbReference type="CDD" id="cd00599">
    <property type="entry name" value="GH25_muramidase"/>
    <property type="match status" value="1"/>
</dbReference>
<dbReference type="Pfam" id="PF01183">
    <property type="entry name" value="Glyco_hydro_25"/>
    <property type="match status" value="1"/>
</dbReference>
<proteinExistence type="inferred from homology"/>
<dbReference type="SUPFAM" id="SSF51445">
    <property type="entry name" value="(Trans)glycosidases"/>
    <property type="match status" value="1"/>
</dbReference>
<dbReference type="GO" id="GO:0016998">
    <property type="term" value="P:cell wall macromolecule catabolic process"/>
    <property type="evidence" value="ECO:0007669"/>
    <property type="project" value="InterPro"/>
</dbReference>
<keyword evidence="3" id="KW-1185">Reference proteome</keyword>
<evidence type="ECO:0000256" key="1">
    <source>
        <dbReference type="ARBA" id="ARBA00010646"/>
    </source>
</evidence>
<dbReference type="EMBL" id="FOEF01000009">
    <property type="protein sequence ID" value="SEP43961.1"/>
    <property type="molecule type" value="Genomic_DNA"/>
</dbReference>
<evidence type="ECO:0000313" key="3">
    <source>
        <dbReference type="Proteomes" id="UP000198582"/>
    </source>
</evidence>
<dbReference type="InterPro" id="IPR017853">
    <property type="entry name" value="GH"/>
</dbReference>
<dbReference type="AlphaFoldDB" id="A0A1H8XW25"/>
<dbReference type="Proteomes" id="UP000198582">
    <property type="component" value="Unassembled WGS sequence"/>
</dbReference>
<reference evidence="2 3" key="1">
    <citation type="submission" date="2016-10" db="EMBL/GenBank/DDBJ databases">
        <authorList>
            <person name="de Groot N.N."/>
        </authorList>
    </citation>
    <scope>NUCLEOTIDE SEQUENCE [LARGE SCALE GENOMIC DNA]</scope>
    <source>
        <strain evidence="2 3">DSM 44993</strain>
    </source>
</reference>
<organism evidence="2 3">
    <name type="scientific">Amycolatopsis saalfeldensis</name>
    <dbReference type="NCBI Taxonomy" id="394193"/>
    <lineage>
        <taxon>Bacteria</taxon>
        <taxon>Bacillati</taxon>
        <taxon>Actinomycetota</taxon>
        <taxon>Actinomycetes</taxon>
        <taxon>Pseudonocardiales</taxon>
        <taxon>Pseudonocardiaceae</taxon>
        <taxon>Amycolatopsis</taxon>
    </lineage>
</organism>
<name>A0A1H8XW25_9PSEU</name>
<dbReference type="PROSITE" id="PS51904">
    <property type="entry name" value="GLYCOSYL_HYDROL_F25_2"/>
    <property type="match status" value="1"/>
</dbReference>
<dbReference type="PANTHER" id="PTHR34135:SF2">
    <property type="entry name" value="LYSOZYME"/>
    <property type="match status" value="1"/>
</dbReference>
<gene>
    <name evidence="2" type="ORF">SAMN04489732_109145</name>
</gene>
<dbReference type="GO" id="GO:0003796">
    <property type="term" value="F:lysozyme activity"/>
    <property type="evidence" value="ECO:0007669"/>
    <property type="project" value="InterPro"/>
</dbReference>
<protein>
    <submittedName>
        <fullName evidence="2">Lysozyme</fullName>
    </submittedName>
</protein>
<dbReference type="InterPro" id="IPR002053">
    <property type="entry name" value="Glyco_hydro_25"/>
</dbReference>
<sequence>MALGIDIYRSFQTVTDWQGVKNHGVTYVYVKLSDGGGRPAGGPGDNEVNGARSVGIPVGGYHFVQANPGPEAQADVFLGEVRRLGATGCVPMLDLEDNPAGSKLPNIPDGQKRGFATAFCNHVASQGFRPGVYMNNALAKQLRPDTWGVSGLVIWIARYGARPDAAAGRYDLHQYSSTGQVPGIKARGVDLDESYTDAHLTGGVARRKVTELMERVKIPISMNSSAVRLYLSGSDTSAIIIRPHLNGDGFAAHPVWLGNIYAWGSDKSGIGHNPVTEPGFDPKVMSHRRYEFPGAVWADLEYSSAEEFDIDIVG</sequence>
<dbReference type="OrthoDB" id="3599513at2"/>
<dbReference type="Gene3D" id="3.20.20.80">
    <property type="entry name" value="Glycosidases"/>
    <property type="match status" value="1"/>
</dbReference>
<accession>A0A1H8XW25</accession>